<keyword evidence="11" id="KW-0969">Cilium</keyword>
<gene>
    <name evidence="11" type="ORF">CR205_05395</name>
</gene>
<dbReference type="InterPro" id="IPR002010">
    <property type="entry name" value="T3SS_IM_R"/>
</dbReference>
<dbReference type="PANTHER" id="PTHR30065:SF1">
    <property type="entry name" value="SURFACE PRESENTATION OF ANTIGENS PROTEIN SPAR"/>
    <property type="match status" value="1"/>
</dbReference>
<feature type="transmembrane region" description="Helical" evidence="10">
    <location>
        <begin position="219"/>
        <end position="241"/>
    </location>
</feature>
<comment type="caution">
    <text evidence="11">The sequence shown here is derived from an EMBL/GenBank/DDBJ whole genome shotgun (WGS) entry which is preliminary data.</text>
</comment>
<dbReference type="GO" id="GO:0006605">
    <property type="term" value="P:protein targeting"/>
    <property type="evidence" value="ECO:0007669"/>
    <property type="project" value="UniProtKB-UniRule"/>
</dbReference>
<evidence type="ECO:0000256" key="2">
    <source>
        <dbReference type="ARBA" id="ARBA00009772"/>
    </source>
</evidence>
<feature type="transmembrane region" description="Helical" evidence="10">
    <location>
        <begin position="7"/>
        <end position="28"/>
    </location>
</feature>
<evidence type="ECO:0000256" key="9">
    <source>
        <dbReference type="NCBIfam" id="TIGR01400"/>
    </source>
</evidence>
<dbReference type="OrthoDB" id="9807748at2"/>
<reference evidence="11 12" key="1">
    <citation type="submission" date="2017-10" db="EMBL/GenBank/DDBJ databases">
        <title>Bacillus sp. nov., a halophilic bacterium isolated from a Yangshapao Lake.</title>
        <authorList>
            <person name="Wang H."/>
        </authorList>
    </citation>
    <scope>NUCLEOTIDE SEQUENCE [LARGE SCALE GENOMIC DNA]</scope>
    <source>
        <strain evidence="11 12">YSP-3</strain>
    </source>
</reference>
<dbReference type="EMBL" id="PDOF01000001">
    <property type="protein sequence ID" value="PYZ98031.1"/>
    <property type="molecule type" value="Genomic_DNA"/>
</dbReference>
<name>A0A2W0HAX4_9BACI</name>
<evidence type="ECO:0000256" key="7">
    <source>
        <dbReference type="ARBA" id="ARBA00023136"/>
    </source>
</evidence>
<keyword evidence="7 10" id="KW-0472">Membrane</keyword>
<dbReference type="PANTHER" id="PTHR30065">
    <property type="entry name" value="FLAGELLAR BIOSYNTHETIC PROTEIN FLIR"/>
    <property type="match status" value="1"/>
</dbReference>
<dbReference type="InterPro" id="IPR006303">
    <property type="entry name" value="FliR"/>
</dbReference>
<evidence type="ECO:0000313" key="12">
    <source>
        <dbReference type="Proteomes" id="UP000248066"/>
    </source>
</evidence>
<dbReference type="GO" id="GO:0044780">
    <property type="term" value="P:bacterial-type flagellum assembly"/>
    <property type="evidence" value="ECO:0007669"/>
    <property type="project" value="UniProtKB-UniRule"/>
</dbReference>
<dbReference type="GO" id="GO:0009425">
    <property type="term" value="C:bacterial-type flagellum basal body"/>
    <property type="evidence" value="ECO:0007669"/>
    <property type="project" value="UniProtKB-SubCell"/>
</dbReference>
<evidence type="ECO:0000256" key="8">
    <source>
        <dbReference type="ARBA" id="ARBA00023143"/>
    </source>
</evidence>
<keyword evidence="4 10" id="KW-1003">Cell membrane</keyword>
<evidence type="ECO:0000313" key="11">
    <source>
        <dbReference type="EMBL" id="PYZ98031.1"/>
    </source>
</evidence>
<keyword evidence="6 10" id="KW-1133">Transmembrane helix</keyword>
<keyword evidence="12" id="KW-1185">Reference proteome</keyword>
<sequence length="259" mass="28709">MEELLEWFPVFLLVLVRMSAFVITLPLFSYQNVPAPYKIGFSFFLAWIVFFTYEWPALAIDGFFFTLIIKEALIGLTVGFTAAILLYAIQVAGGFIDIKMGFMIANVIDPQTGAQSPLTGGYLYTFALLFLLATDAHHLLLDGVFYSYQFVPVDQAFIPLGDERVIMSIVTAVSTMFIIAFQMAVPVVGALFLIDVALGMVSRTVPQVNVFVVGLPLKIFAGLVMLFLVMAPFFVVVSHLIETVQLTMRQLLELYGGIT</sequence>
<evidence type="ECO:0000256" key="6">
    <source>
        <dbReference type="ARBA" id="ARBA00022989"/>
    </source>
</evidence>
<evidence type="ECO:0000256" key="1">
    <source>
        <dbReference type="ARBA" id="ARBA00002578"/>
    </source>
</evidence>
<accession>A0A2W0HAX4</accession>
<dbReference type="RefSeq" id="WP_110517700.1">
    <property type="nucleotide sequence ID" value="NZ_PDOF01000001.1"/>
</dbReference>
<comment type="function">
    <text evidence="1 10">Role in flagellar biosynthesis.</text>
</comment>
<evidence type="ECO:0000256" key="5">
    <source>
        <dbReference type="ARBA" id="ARBA00022692"/>
    </source>
</evidence>
<feature type="transmembrane region" description="Helical" evidence="10">
    <location>
        <begin position="72"/>
        <end position="96"/>
    </location>
</feature>
<protein>
    <recommendedName>
        <fullName evidence="3 9">Flagellar biosynthetic protein FliR</fullName>
    </recommendedName>
</protein>
<proteinExistence type="inferred from homology"/>
<dbReference type="NCBIfam" id="TIGR01400">
    <property type="entry name" value="fliR"/>
    <property type="match status" value="1"/>
</dbReference>
<feature type="transmembrane region" description="Helical" evidence="10">
    <location>
        <begin position="40"/>
        <end position="60"/>
    </location>
</feature>
<dbReference type="PRINTS" id="PR00953">
    <property type="entry name" value="TYPE3IMRPROT"/>
</dbReference>
<evidence type="ECO:0000256" key="10">
    <source>
        <dbReference type="RuleBase" id="RU362071"/>
    </source>
</evidence>
<keyword evidence="11" id="KW-0966">Cell projection</keyword>
<feature type="transmembrane region" description="Helical" evidence="10">
    <location>
        <begin position="166"/>
        <end position="199"/>
    </location>
</feature>
<dbReference type="Pfam" id="PF01311">
    <property type="entry name" value="Bac_export_1"/>
    <property type="match status" value="1"/>
</dbReference>
<evidence type="ECO:0000256" key="4">
    <source>
        <dbReference type="ARBA" id="ARBA00022475"/>
    </source>
</evidence>
<organism evidence="11 12">
    <name type="scientific">Alteribacter lacisalsi</name>
    <dbReference type="NCBI Taxonomy" id="2045244"/>
    <lineage>
        <taxon>Bacteria</taxon>
        <taxon>Bacillati</taxon>
        <taxon>Bacillota</taxon>
        <taxon>Bacilli</taxon>
        <taxon>Bacillales</taxon>
        <taxon>Bacillaceae</taxon>
        <taxon>Alteribacter</taxon>
    </lineage>
</organism>
<evidence type="ECO:0000256" key="3">
    <source>
        <dbReference type="ARBA" id="ARBA00021717"/>
    </source>
</evidence>
<keyword evidence="5 10" id="KW-0812">Transmembrane</keyword>
<comment type="subcellular location">
    <subcellularLocation>
        <location evidence="10">Cell membrane</location>
        <topology evidence="10">Multi-pass membrane protein</topology>
    </subcellularLocation>
    <subcellularLocation>
        <location evidence="10">Bacterial flagellum basal body</location>
    </subcellularLocation>
</comment>
<keyword evidence="8 10" id="KW-0975">Bacterial flagellum</keyword>
<dbReference type="Proteomes" id="UP000248066">
    <property type="component" value="Unassembled WGS sequence"/>
</dbReference>
<keyword evidence="11" id="KW-0282">Flagellum</keyword>
<comment type="similarity">
    <text evidence="2 10">Belongs to the FliR/MopE/SpaR family.</text>
</comment>
<dbReference type="AlphaFoldDB" id="A0A2W0HAX4"/>
<feature type="transmembrane region" description="Helical" evidence="10">
    <location>
        <begin position="122"/>
        <end position="145"/>
    </location>
</feature>
<dbReference type="GO" id="GO:0005886">
    <property type="term" value="C:plasma membrane"/>
    <property type="evidence" value="ECO:0007669"/>
    <property type="project" value="UniProtKB-SubCell"/>
</dbReference>